<evidence type="ECO:0000313" key="4">
    <source>
        <dbReference type="RefSeq" id="XP_017769388.1"/>
    </source>
</evidence>
<feature type="signal peptide" evidence="2">
    <location>
        <begin position="1"/>
        <end position="25"/>
    </location>
</feature>
<evidence type="ECO:0000256" key="1">
    <source>
        <dbReference type="ARBA" id="ARBA00007936"/>
    </source>
</evidence>
<proteinExistence type="inferred from homology"/>
<dbReference type="Pfam" id="PF00167">
    <property type="entry name" value="FGF"/>
    <property type="match status" value="1"/>
</dbReference>
<dbReference type="CDD" id="cd23307">
    <property type="entry name" value="beta-trefoil_FGF8-like"/>
    <property type="match status" value="1"/>
</dbReference>
<gene>
    <name evidence="4" type="primary">LOC108557403</name>
</gene>
<dbReference type="Gene3D" id="2.80.10.50">
    <property type="match status" value="1"/>
</dbReference>
<keyword evidence="2" id="KW-0732">Signal</keyword>
<organism evidence="3 4">
    <name type="scientific">Nicrophorus vespilloides</name>
    <name type="common">Boreal carrion beetle</name>
    <dbReference type="NCBI Taxonomy" id="110193"/>
    <lineage>
        <taxon>Eukaryota</taxon>
        <taxon>Metazoa</taxon>
        <taxon>Ecdysozoa</taxon>
        <taxon>Arthropoda</taxon>
        <taxon>Hexapoda</taxon>
        <taxon>Insecta</taxon>
        <taxon>Pterygota</taxon>
        <taxon>Neoptera</taxon>
        <taxon>Endopterygota</taxon>
        <taxon>Coleoptera</taxon>
        <taxon>Polyphaga</taxon>
        <taxon>Staphyliniformia</taxon>
        <taxon>Silphidae</taxon>
        <taxon>Nicrophorinae</taxon>
        <taxon>Nicrophorus</taxon>
    </lineage>
</organism>
<comment type="similarity">
    <text evidence="1">Belongs to the heparin-binding growth factors family.</text>
</comment>
<accession>A0ABM1M488</accession>
<dbReference type="RefSeq" id="XP_017769388.1">
    <property type="nucleotide sequence ID" value="XM_017913899.1"/>
</dbReference>
<dbReference type="SUPFAM" id="SSF50353">
    <property type="entry name" value="Cytokine"/>
    <property type="match status" value="1"/>
</dbReference>
<evidence type="ECO:0000313" key="3">
    <source>
        <dbReference type="Proteomes" id="UP000695000"/>
    </source>
</evidence>
<feature type="chain" id="PRO_5045192424" evidence="2">
    <location>
        <begin position="26"/>
        <end position="208"/>
    </location>
</feature>
<sequence length="208" mass="24814">MDVHLVHLRFSIITILSMLIQIADSHVPEKECWNMTIYSKYSKSYVYVRNNTVRADSEDKTYLYSIGLENSIKFFLYDPVSHKFICMSKEGRLIAKKVPRTDFCTFEDRVFAFGTSYIQYVQPHYKQAIKFSKRGRSLPRQFRHPNSHNDMSAFLSKKEFLEMDECDHLKRGFCCRMRSKRRFYAKLPKELRTLCRSILPSEKYCHRS</sequence>
<dbReference type="GeneID" id="108557403"/>
<dbReference type="InterPro" id="IPR002209">
    <property type="entry name" value="Fibroblast_GF_fam"/>
</dbReference>
<dbReference type="InterPro" id="IPR008996">
    <property type="entry name" value="IL1/FGF"/>
</dbReference>
<reference evidence="4" key="1">
    <citation type="submission" date="2025-08" db="UniProtKB">
        <authorList>
            <consortium name="RefSeq"/>
        </authorList>
    </citation>
    <scope>IDENTIFICATION</scope>
    <source>
        <tissue evidence="4">Whole Larva</tissue>
    </source>
</reference>
<name>A0ABM1M488_NICVS</name>
<keyword evidence="3" id="KW-1185">Reference proteome</keyword>
<evidence type="ECO:0000256" key="2">
    <source>
        <dbReference type="SAM" id="SignalP"/>
    </source>
</evidence>
<protein>
    <submittedName>
        <fullName evidence="4">Uncharacterized protein LOC108557403 isoform X1</fullName>
    </submittedName>
</protein>
<dbReference type="Proteomes" id="UP000695000">
    <property type="component" value="Unplaced"/>
</dbReference>